<evidence type="ECO:0000313" key="4">
    <source>
        <dbReference type="Proteomes" id="UP000811255"/>
    </source>
</evidence>
<dbReference type="RefSeq" id="WP_214535678.1">
    <property type="nucleotide sequence ID" value="NZ_JAHFVK010000001.1"/>
</dbReference>
<feature type="region of interest" description="Disordered" evidence="1">
    <location>
        <begin position="56"/>
        <end position="92"/>
    </location>
</feature>
<feature type="compositionally biased region" description="Basic and acidic residues" evidence="1">
    <location>
        <begin position="56"/>
        <end position="76"/>
    </location>
</feature>
<keyword evidence="4" id="KW-1185">Reference proteome</keyword>
<reference evidence="3 4" key="1">
    <citation type="submission" date="2021-05" db="EMBL/GenBank/DDBJ databases">
        <title>Croceibacterium sp. LX-88 genome sequence.</title>
        <authorList>
            <person name="Luo X."/>
        </authorList>
    </citation>
    <scope>NUCLEOTIDE SEQUENCE [LARGE SCALE GENOMIC DNA]</scope>
    <source>
        <strain evidence="3 4">LX-88</strain>
    </source>
</reference>
<organism evidence="3 4">
    <name type="scientific">Croceibacterium selenioxidans</name>
    <dbReference type="NCBI Taxonomy" id="2838833"/>
    <lineage>
        <taxon>Bacteria</taxon>
        <taxon>Pseudomonadati</taxon>
        <taxon>Pseudomonadota</taxon>
        <taxon>Alphaproteobacteria</taxon>
        <taxon>Sphingomonadales</taxon>
        <taxon>Erythrobacteraceae</taxon>
        <taxon>Croceibacterium</taxon>
    </lineage>
</organism>
<feature type="signal peptide" evidence="2">
    <location>
        <begin position="1"/>
        <end position="20"/>
    </location>
</feature>
<evidence type="ECO:0008006" key="5">
    <source>
        <dbReference type="Google" id="ProtNLM"/>
    </source>
</evidence>
<dbReference type="PROSITE" id="PS51257">
    <property type="entry name" value="PROKAR_LIPOPROTEIN"/>
    <property type="match status" value="1"/>
</dbReference>
<gene>
    <name evidence="3" type="ORF">KK137_08415</name>
</gene>
<name>A0ABS5W4Y5_9SPHN</name>
<sequence length="92" mass="10073">MSLLRTFNLIVPLVVLPSLAACNSQAERRAAELQETSEKLDALRQDAVEIADRAKAAEQAARLEDRDKDPNADKDVTAASPQQPDTIIYVPD</sequence>
<proteinExistence type="predicted"/>
<dbReference type="EMBL" id="JAHFVK010000001">
    <property type="protein sequence ID" value="MBT2134353.1"/>
    <property type="molecule type" value="Genomic_DNA"/>
</dbReference>
<evidence type="ECO:0000313" key="3">
    <source>
        <dbReference type="EMBL" id="MBT2134353.1"/>
    </source>
</evidence>
<protein>
    <recommendedName>
        <fullName evidence="5">Lipoprotein</fullName>
    </recommendedName>
</protein>
<comment type="caution">
    <text evidence="3">The sequence shown here is derived from an EMBL/GenBank/DDBJ whole genome shotgun (WGS) entry which is preliminary data.</text>
</comment>
<evidence type="ECO:0000256" key="1">
    <source>
        <dbReference type="SAM" id="MobiDB-lite"/>
    </source>
</evidence>
<dbReference type="Proteomes" id="UP000811255">
    <property type="component" value="Unassembled WGS sequence"/>
</dbReference>
<accession>A0ABS5W4Y5</accession>
<keyword evidence="2" id="KW-0732">Signal</keyword>
<evidence type="ECO:0000256" key="2">
    <source>
        <dbReference type="SAM" id="SignalP"/>
    </source>
</evidence>
<feature type="chain" id="PRO_5045801873" description="Lipoprotein" evidence="2">
    <location>
        <begin position="21"/>
        <end position="92"/>
    </location>
</feature>